<dbReference type="AlphaFoldDB" id="A0A6L2LM42"/>
<gene>
    <name evidence="3" type="ORF">Tci_033510</name>
</gene>
<comment type="caution">
    <text evidence="3">The sequence shown here is derived from an EMBL/GenBank/DDBJ whole genome shotgun (WGS) entry which is preliminary data.</text>
</comment>
<sequence length="747" mass="84473">MEETVFVTFNEDDEVISQSSTEGDAINFNENRSFPDDEFLKPRSKVNQFPVNIKYFPYIPTYENITPTYSPILQDSVSPEEPLKFTSTYNHPALNELDLSKSNDILKPVEIQHTIMNGPISDVQPSPTLLPSTKGKPLAGITNKSKVRDSEAALAYECMNKVWTLVPKPHGKTIIGTKWIWKNRMDENGVVINNKARLEGIDYEETFAPVSRLEAIKNFLAYAAYMGFIVYQMDVKSAFLNGKISKKVYVQKQPGFESIKFPNHVCKLDKALYMLKQALIACVSVNETLFRGMIWSLMYLTTGRPDIQFSTCLYARPDIQFSTCLYARYQANPKESYLVAVKRNFRYLKGTPNLGLWYPKGLDFDLKAYYESDYARCNLDKKSTLGGCQILGGKDHILKGDIELHFVPIDLQLANIFTKPLAEPSFTRLVTELAEVDFTTKSITFILSHFNKPLLFDLDVFSTIIGLKCSDNFVSIPPKETTKAGLATLGLFDEKHPNLSSTELINLSLVKIKYFSPKWKVLMRYIVKCLGGKQGSHDQLNVNQQTIIYCLCWGLEIDIAEILFSDLIASLHPTTGKPERKANILYTRYMSLIREHLLKDAYKNDDLMSLKHHHITTTTFKPTLENEIALTAHMCKVAEISLDPIKSLLPSSEEVNYDNSAEKSSSMTSMQLVIQPKAPIDLKPKKKRIPPSSKPKSSNQFRDVLPTKQSMPDDDLVSLSGFEAADSDDVLNLIIKTIYLKSALLKP</sequence>
<protein>
    <recommendedName>
        <fullName evidence="2">Reverse transcriptase Ty1/copia-type domain-containing protein</fullName>
    </recommendedName>
</protein>
<dbReference type="PANTHER" id="PTHR11439">
    <property type="entry name" value="GAG-POL-RELATED RETROTRANSPOSON"/>
    <property type="match status" value="1"/>
</dbReference>
<name>A0A6L2LM42_TANCI</name>
<evidence type="ECO:0000313" key="3">
    <source>
        <dbReference type="EMBL" id="GEU61532.1"/>
    </source>
</evidence>
<dbReference type="InterPro" id="IPR013103">
    <property type="entry name" value="RVT_2"/>
</dbReference>
<accession>A0A6L2LM42</accession>
<reference evidence="3" key="1">
    <citation type="journal article" date="2019" name="Sci. Rep.">
        <title>Draft genome of Tanacetum cinerariifolium, the natural source of mosquito coil.</title>
        <authorList>
            <person name="Yamashiro T."/>
            <person name="Shiraishi A."/>
            <person name="Satake H."/>
            <person name="Nakayama K."/>
        </authorList>
    </citation>
    <scope>NUCLEOTIDE SEQUENCE</scope>
</reference>
<dbReference type="PANTHER" id="PTHR11439:SF495">
    <property type="entry name" value="REVERSE TRANSCRIPTASE, RNA-DEPENDENT DNA POLYMERASE-RELATED"/>
    <property type="match status" value="1"/>
</dbReference>
<dbReference type="EMBL" id="BKCJ010004520">
    <property type="protein sequence ID" value="GEU61532.1"/>
    <property type="molecule type" value="Genomic_DNA"/>
</dbReference>
<evidence type="ECO:0000259" key="2">
    <source>
        <dbReference type="Pfam" id="PF07727"/>
    </source>
</evidence>
<feature type="domain" description="Reverse transcriptase Ty1/copia-type" evidence="2">
    <location>
        <begin position="160"/>
        <end position="281"/>
    </location>
</feature>
<dbReference type="Pfam" id="PF07727">
    <property type="entry name" value="RVT_2"/>
    <property type="match status" value="1"/>
</dbReference>
<organism evidence="3">
    <name type="scientific">Tanacetum cinerariifolium</name>
    <name type="common">Dalmatian daisy</name>
    <name type="synonym">Chrysanthemum cinerariifolium</name>
    <dbReference type="NCBI Taxonomy" id="118510"/>
    <lineage>
        <taxon>Eukaryota</taxon>
        <taxon>Viridiplantae</taxon>
        <taxon>Streptophyta</taxon>
        <taxon>Embryophyta</taxon>
        <taxon>Tracheophyta</taxon>
        <taxon>Spermatophyta</taxon>
        <taxon>Magnoliopsida</taxon>
        <taxon>eudicotyledons</taxon>
        <taxon>Gunneridae</taxon>
        <taxon>Pentapetalae</taxon>
        <taxon>asterids</taxon>
        <taxon>campanulids</taxon>
        <taxon>Asterales</taxon>
        <taxon>Asteraceae</taxon>
        <taxon>Asteroideae</taxon>
        <taxon>Anthemideae</taxon>
        <taxon>Anthemidinae</taxon>
        <taxon>Tanacetum</taxon>
    </lineage>
</organism>
<proteinExistence type="predicted"/>
<feature type="region of interest" description="Disordered" evidence="1">
    <location>
        <begin position="683"/>
        <end position="709"/>
    </location>
</feature>
<evidence type="ECO:0000256" key="1">
    <source>
        <dbReference type="SAM" id="MobiDB-lite"/>
    </source>
</evidence>